<dbReference type="PANTHER" id="PTHR37540:SF10">
    <property type="entry name" value="SIGMA-70 REGION 2 FAMILY PROTEIN"/>
    <property type="match status" value="1"/>
</dbReference>
<comment type="caution">
    <text evidence="2">The sequence shown here is derived from an EMBL/GenBank/DDBJ whole genome shotgun (WGS) entry which is preliminary data.</text>
</comment>
<dbReference type="EMBL" id="JAVRRD010000009">
    <property type="protein sequence ID" value="KAK5055113.1"/>
    <property type="molecule type" value="Genomic_DNA"/>
</dbReference>
<organism evidence="2 3">
    <name type="scientific">Exophiala bonariae</name>
    <dbReference type="NCBI Taxonomy" id="1690606"/>
    <lineage>
        <taxon>Eukaryota</taxon>
        <taxon>Fungi</taxon>
        <taxon>Dikarya</taxon>
        <taxon>Ascomycota</taxon>
        <taxon>Pezizomycotina</taxon>
        <taxon>Eurotiomycetes</taxon>
        <taxon>Chaetothyriomycetidae</taxon>
        <taxon>Chaetothyriales</taxon>
        <taxon>Herpotrichiellaceae</taxon>
        <taxon>Exophiala</taxon>
    </lineage>
</organism>
<dbReference type="GeneID" id="89980998"/>
<dbReference type="Proteomes" id="UP001358417">
    <property type="component" value="Unassembled WGS sequence"/>
</dbReference>
<accession>A0AAV9NDD4</accession>
<feature type="region of interest" description="Disordered" evidence="1">
    <location>
        <begin position="51"/>
        <end position="80"/>
    </location>
</feature>
<reference evidence="2 3" key="1">
    <citation type="submission" date="2023-08" db="EMBL/GenBank/DDBJ databases">
        <title>Black Yeasts Isolated from many extreme environments.</title>
        <authorList>
            <person name="Coleine C."/>
            <person name="Stajich J.E."/>
            <person name="Selbmann L."/>
        </authorList>
    </citation>
    <scope>NUCLEOTIDE SEQUENCE [LARGE SCALE GENOMIC DNA]</scope>
    <source>
        <strain evidence="2 3">CCFEE 5792</strain>
    </source>
</reference>
<protein>
    <recommendedName>
        <fullName evidence="4">Transcription factor domain-containing protein</fullName>
    </recommendedName>
</protein>
<dbReference type="AlphaFoldDB" id="A0AAV9NDD4"/>
<gene>
    <name evidence="2" type="ORF">LTR84_012861</name>
</gene>
<keyword evidence="3" id="KW-1185">Reference proteome</keyword>
<evidence type="ECO:0000313" key="2">
    <source>
        <dbReference type="EMBL" id="KAK5055113.1"/>
    </source>
</evidence>
<evidence type="ECO:0000313" key="3">
    <source>
        <dbReference type="Proteomes" id="UP001358417"/>
    </source>
</evidence>
<proteinExistence type="predicted"/>
<evidence type="ECO:0008006" key="4">
    <source>
        <dbReference type="Google" id="ProtNLM"/>
    </source>
</evidence>
<evidence type="ECO:0000256" key="1">
    <source>
        <dbReference type="SAM" id="MobiDB-lite"/>
    </source>
</evidence>
<dbReference type="RefSeq" id="XP_064707544.1">
    <property type="nucleotide sequence ID" value="XM_064856368.1"/>
</dbReference>
<name>A0AAV9NDD4_9EURO</name>
<sequence length="520" mass="58239">MTDKPAFTIVSIKHPDELRAPETRYTVNSYTHRHTGRRPKKIALKKQLAVSWTKSREDTPDESISSGGPPSVDADPSQCDTRNSAVIASPSPLTIEFTGTRRDPFNSYPIEVRGCVEGAVDFWLKEWTPAQIPGMTQLLPKPIDESPKLNCASAFLDGQPAFTGVVISRMFGLAMSNAETFQSLVALSQAIREYMLGRDVAEFISPEVLYHKGIALHTLSLRLNSQCPVDETMMLTVLNLLALDLIRFESTSFRLHLSALRQMSTQPNAFKTDLQKQIFLGYLDASKVYLQALEYSENKHHPDRKNVSVPPTMSSPIPAESSMTLPPGFRALALEGQLSLGLTSILARFSVWIELVNDSNVSKNTAMFMKLRPWVDIENQFPILERERTVNPPSTEKLVCLSLFCLACYILRRFSLSGIFHRMLADLMGSIKDFQPRDEWQVDLKIWATTLAAGIGNERPSLAYRSAPLVDSVIDSLPNPFGMAQPEYLFRQFLADEHSLKAWSACWTAGLGRKKLRLKT</sequence>
<dbReference type="PANTHER" id="PTHR37540">
    <property type="entry name" value="TRANSCRIPTION FACTOR (ACR-2), PUTATIVE-RELATED-RELATED"/>
    <property type="match status" value="1"/>
</dbReference>